<dbReference type="PANTHER" id="PTHR33359">
    <property type="entry name" value="MOLYBDOPTERIN SYNTHASE SULFUR CARRIER SUBUNIT"/>
    <property type="match status" value="1"/>
</dbReference>
<comment type="similarity">
    <text evidence="2">Belongs to the MoaD family.</text>
</comment>
<dbReference type="NCBIfam" id="TIGR01682">
    <property type="entry name" value="moaD"/>
    <property type="match status" value="1"/>
</dbReference>
<evidence type="ECO:0000313" key="5">
    <source>
        <dbReference type="EMBL" id="RDI38904.1"/>
    </source>
</evidence>
<comment type="caution">
    <text evidence="5">The sequence shown here is derived from an EMBL/GenBank/DDBJ whole genome shotgun (WGS) entry which is preliminary data.</text>
</comment>
<evidence type="ECO:0000256" key="2">
    <source>
        <dbReference type="ARBA" id="ARBA00024200"/>
    </source>
</evidence>
<dbReference type="GO" id="GO:0000166">
    <property type="term" value="F:nucleotide binding"/>
    <property type="evidence" value="ECO:0007669"/>
    <property type="project" value="UniProtKB-KW"/>
</dbReference>
<dbReference type="PANTHER" id="PTHR33359:SF1">
    <property type="entry name" value="MOLYBDOPTERIN SYNTHASE SULFUR CARRIER SUBUNIT"/>
    <property type="match status" value="1"/>
</dbReference>
<dbReference type="InterPro" id="IPR016155">
    <property type="entry name" value="Mopterin_synth/thiamin_S_b"/>
</dbReference>
<dbReference type="GO" id="GO:0006777">
    <property type="term" value="P:Mo-molybdopterin cofactor biosynthetic process"/>
    <property type="evidence" value="ECO:0007669"/>
    <property type="project" value="InterPro"/>
</dbReference>
<dbReference type="OrthoDB" id="9800712at2"/>
<accession>A0A370G8Q9</accession>
<dbReference type="InterPro" id="IPR012675">
    <property type="entry name" value="Beta-grasp_dom_sf"/>
</dbReference>
<reference evidence="5 6" key="1">
    <citation type="submission" date="2018-07" db="EMBL/GenBank/DDBJ databases">
        <title>Genomic Encyclopedia of Type Strains, Phase IV (KMG-IV): sequencing the most valuable type-strain genomes for metagenomic binning, comparative biology and taxonomic classification.</title>
        <authorList>
            <person name="Goeker M."/>
        </authorList>
    </citation>
    <scope>NUCLEOTIDE SEQUENCE [LARGE SCALE GENOMIC DNA]</scope>
    <source>
        <strain evidence="5 6">DSM 5603</strain>
    </source>
</reference>
<dbReference type="SUPFAM" id="SSF54285">
    <property type="entry name" value="MoaD/ThiS"/>
    <property type="match status" value="1"/>
</dbReference>
<dbReference type="Proteomes" id="UP000562982">
    <property type="component" value="Unassembled WGS sequence"/>
</dbReference>
<name>A0A370G8Q9_GLULI</name>
<evidence type="ECO:0000256" key="3">
    <source>
        <dbReference type="ARBA" id="ARBA00024247"/>
    </source>
</evidence>
<proteinExistence type="inferred from homology"/>
<dbReference type="InterPro" id="IPR003749">
    <property type="entry name" value="ThiS/MoaD-like"/>
</dbReference>
<organism evidence="5 6">
    <name type="scientific">Gluconacetobacter liquefaciens</name>
    <name type="common">Acetobacter liquefaciens</name>
    <dbReference type="NCBI Taxonomy" id="89584"/>
    <lineage>
        <taxon>Bacteria</taxon>
        <taxon>Pseudomonadati</taxon>
        <taxon>Pseudomonadota</taxon>
        <taxon>Alphaproteobacteria</taxon>
        <taxon>Acetobacterales</taxon>
        <taxon>Acetobacteraceae</taxon>
        <taxon>Gluconacetobacter</taxon>
    </lineage>
</organism>
<dbReference type="Gene3D" id="3.10.20.30">
    <property type="match status" value="1"/>
</dbReference>
<dbReference type="CDD" id="cd00754">
    <property type="entry name" value="Ubl_MoaD"/>
    <property type="match status" value="1"/>
</dbReference>
<sequence length="86" mass="9549">MVEILYFAWLRDRLGRSRETFVLPRDGTPSVRDIMDGLRRRGGAYEEVFAEGGGAIRCAVNQEFATLDAPVRADDELAFFPPVTGG</sequence>
<keyword evidence="1" id="KW-0547">Nucleotide-binding</keyword>
<protein>
    <recommendedName>
        <fullName evidence="3">Molybdopterin synthase sulfur carrier subunit</fullName>
    </recommendedName>
</protein>
<dbReference type="Proteomes" id="UP000254958">
    <property type="component" value="Unassembled WGS sequence"/>
</dbReference>
<dbReference type="InterPro" id="IPR044672">
    <property type="entry name" value="MOCS2A"/>
</dbReference>
<evidence type="ECO:0000313" key="7">
    <source>
        <dbReference type="Proteomes" id="UP000562982"/>
    </source>
</evidence>
<gene>
    <name evidence="4" type="primary">moaD</name>
    <name evidence="5" type="ORF">C7453_103365</name>
    <name evidence="4" type="ORF">HLH32_08175</name>
</gene>
<keyword evidence="6" id="KW-1185">Reference proteome</keyword>
<dbReference type="GO" id="GO:1990133">
    <property type="term" value="C:molybdopterin adenylyltransferase complex"/>
    <property type="evidence" value="ECO:0007669"/>
    <property type="project" value="TreeGrafter"/>
</dbReference>
<evidence type="ECO:0000313" key="6">
    <source>
        <dbReference type="Proteomes" id="UP000254958"/>
    </source>
</evidence>
<dbReference type="EMBL" id="JABEQI010000003">
    <property type="protein sequence ID" value="MBB2186361.1"/>
    <property type="molecule type" value="Genomic_DNA"/>
</dbReference>
<evidence type="ECO:0000256" key="1">
    <source>
        <dbReference type="ARBA" id="ARBA00022741"/>
    </source>
</evidence>
<evidence type="ECO:0000313" key="4">
    <source>
        <dbReference type="EMBL" id="MBB2186361.1"/>
    </source>
</evidence>
<reference evidence="4 7" key="2">
    <citation type="submission" date="2020-04" db="EMBL/GenBank/DDBJ databases">
        <title>Description of novel Gluconacetobacter.</title>
        <authorList>
            <person name="Sombolestani A."/>
        </authorList>
    </citation>
    <scope>NUCLEOTIDE SEQUENCE [LARGE SCALE GENOMIC DNA]</scope>
    <source>
        <strain evidence="4 7">LMG 1382</strain>
    </source>
</reference>
<dbReference type="RefSeq" id="WP_114727008.1">
    <property type="nucleotide sequence ID" value="NZ_BJMI01000002.1"/>
</dbReference>
<dbReference type="EMBL" id="QQAW01000003">
    <property type="protein sequence ID" value="RDI38904.1"/>
    <property type="molecule type" value="Genomic_DNA"/>
</dbReference>
<dbReference type="AlphaFoldDB" id="A0A370G8Q9"/>
<dbReference type="Pfam" id="PF02597">
    <property type="entry name" value="ThiS"/>
    <property type="match status" value="1"/>
</dbReference>